<evidence type="ECO:0000313" key="2">
    <source>
        <dbReference type="Proteomes" id="UP000790377"/>
    </source>
</evidence>
<keyword evidence="2" id="KW-1185">Reference proteome</keyword>
<feature type="non-terminal residue" evidence="1">
    <location>
        <position position="1"/>
    </location>
</feature>
<reference evidence="1" key="1">
    <citation type="journal article" date="2021" name="New Phytol.">
        <title>Evolutionary innovations through gain and loss of genes in the ectomycorrhizal Boletales.</title>
        <authorList>
            <person name="Wu G."/>
            <person name="Miyauchi S."/>
            <person name="Morin E."/>
            <person name="Kuo A."/>
            <person name="Drula E."/>
            <person name="Varga T."/>
            <person name="Kohler A."/>
            <person name="Feng B."/>
            <person name="Cao Y."/>
            <person name="Lipzen A."/>
            <person name="Daum C."/>
            <person name="Hundley H."/>
            <person name="Pangilinan J."/>
            <person name="Johnson J."/>
            <person name="Barry K."/>
            <person name="LaButti K."/>
            <person name="Ng V."/>
            <person name="Ahrendt S."/>
            <person name="Min B."/>
            <person name="Choi I.G."/>
            <person name="Park H."/>
            <person name="Plett J.M."/>
            <person name="Magnuson J."/>
            <person name="Spatafora J.W."/>
            <person name="Nagy L.G."/>
            <person name="Henrissat B."/>
            <person name="Grigoriev I.V."/>
            <person name="Yang Z.L."/>
            <person name="Xu J."/>
            <person name="Martin F.M."/>
        </authorList>
    </citation>
    <scope>NUCLEOTIDE SEQUENCE</scope>
    <source>
        <strain evidence="1">ATCC 28755</strain>
    </source>
</reference>
<accession>A0ACB7ZQN4</accession>
<feature type="non-terminal residue" evidence="1">
    <location>
        <position position="542"/>
    </location>
</feature>
<comment type="caution">
    <text evidence="1">The sequence shown here is derived from an EMBL/GenBank/DDBJ whole genome shotgun (WGS) entry which is preliminary data.</text>
</comment>
<gene>
    <name evidence="1" type="ORF">BJ138DRAFT_1198629</name>
</gene>
<evidence type="ECO:0000313" key="1">
    <source>
        <dbReference type="EMBL" id="KAH7903017.1"/>
    </source>
</evidence>
<proteinExistence type="predicted"/>
<protein>
    <submittedName>
        <fullName evidence="1">P-loop containing nucleoside triphosphate hydrolase protein</fullName>
    </submittedName>
</protein>
<sequence>CSEHLTVIYGARVKYHFQERILEANLKRDLPTSQETEPYSSSNPSVVFDCIQHAFELAKSSLSFVLQLRLISQVLSSGVKNAGPISIVLILIPILIPTMLKSNLWSKSYIIQAVNPHYLRKTALYKLANDNFKQEILGGNISEYVVKEYHSARRSLGNTPDTSVYLLYGLSSNALPDMFLSVCKDLPMFYFAALAIFRPAQLSLMHIAVLEQTSMSLRQTFSFIVGISGALPSLVAPVENLYRILSIENQVKDGETMYPPEEVPSEAGMSIDVRNMSFAYPGSKSTKNALSNISFSIKSGQLVVIVGANGSGKSTIIKLLNRTYDPTSGELLVDKHSISSYRLADLRRATANLAQDHHIFPLSIAENVGLGNPAVVGDLERVVESARLAGAHGFVEKFEEGYNTVLEPASRADLRFGGNDNEELKKEMKNMEKKVEISGSLHVDLSRTFMRLISKDIKFVTVDEPSSALDPQGEYDLFERLREARQGRTMIFVTHRFGHLTKHADLIICMKDGTVVETGTHGDLLGRNGEYAHLYNVQAKAF</sequence>
<organism evidence="1 2">
    <name type="scientific">Hygrophoropsis aurantiaca</name>
    <dbReference type="NCBI Taxonomy" id="72124"/>
    <lineage>
        <taxon>Eukaryota</taxon>
        <taxon>Fungi</taxon>
        <taxon>Dikarya</taxon>
        <taxon>Basidiomycota</taxon>
        <taxon>Agaricomycotina</taxon>
        <taxon>Agaricomycetes</taxon>
        <taxon>Agaricomycetidae</taxon>
        <taxon>Boletales</taxon>
        <taxon>Coniophorineae</taxon>
        <taxon>Hygrophoropsidaceae</taxon>
        <taxon>Hygrophoropsis</taxon>
    </lineage>
</organism>
<keyword evidence="1" id="KW-0378">Hydrolase</keyword>
<dbReference type="EMBL" id="MU269302">
    <property type="protein sequence ID" value="KAH7903017.1"/>
    <property type="molecule type" value="Genomic_DNA"/>
</dbReference>
<dbReference type="Proteomes" id="UP000790377">
    <property type="component" value="Unassembled WGS sequence"/>
</dbReference>
<name>A0ACB7ZQN4_9AGAM</name>